<evidence type="ECO:0000313" key="2">
    <source>
        <dbReference type="EMBL" id="GGW84900.1"/>
    </source>
</evidence>
<dbReference type="SUPFAM" id="SSF53901">
    <property type="entry name" value="Thiolase-like"/>
    <property type="match status" value="1"/>
</dbReference>
<protein>
    <recommendedName>
        <fullName evidence="1">Beta-ketoacyl synthase-like N-terminal domain-containing protein</fullName>
    </recommendedName>
</protein>
<name>A0A918JJS0_9ALTE</name>
<proteinExistence type="predicted"/>
<reference evidence="2" key="1">
    <citation type="journal article" date="2014" name="Int. J. Syst. Evol. Microbiol.">
        <title>Complete genome sequence of Corynebacterium casei LMG S-19264T (=DSM 44701T), isolated from a smear-ripened cheese.</title>
        <authorList>
            <consortium name="US DOE Joint Genome Institute (JGI-PGF)"/>
            <person name="Walter F."/>
            <person name="Albersmeier A."/>
            <person name="Kalinowski J."/>
            <person name="Ruckert C."/>
        </authorList>
    </citation>
    <scope>NUCLEOTIDE SEQUENCE</scope>
    <source>
        <strain evidence="2">KCTC 22164</strain>
    </source>
</reference>
<evidence type="ECO:0000259" key="1">
    <source>
        <dbReference type="Pfam" id="PF13723"/>
    </source>
</evidence>
<dbReference type="EMBL" id="BMXP01000003">
    <property type="protein sequence ID" value="GGW84900.1"/>
    <property type="molecule type" value="Genomic_DNA"/>
</dbReference>
<gene>
    <name evidence="2" type="ORF">GCM10007391_18360</name>
</gene>
<dbReference type="GO" id="GO:0016746">
    <property type="term" value="F:acyltransferase activity"/>
    <property type="evidence" value="ECO:0007669"/>
    <property type="project" value="InterPro"/>
</dbReference>
<dbReference type="InterPro" id="IPR016039">
    <property type="entry name" value="Thiolase-like"/>
</dbReference>
<dbReference type="InterPro" id="IPR014030">
    <property type="entry name" value="Ketoacyl_synth_N"/>
</dbReference>
<comment type="caution">
    <text evidence="2">The sequence shown here is derived from an EMBL/GenBank/DDBJ whole genome shotgun (WGS) entry which is preliminary data.</text>
</comment>
<dbReference type="Proteomes" id="UP000631300">
    <property type="component" value="Unassembled WGS sequence"/>
</dbReference>
<accession>A0A918JJS0</accession>
<reference evidence="2" key="2">
    <citation type="submission" date="2020-09" db="EMBL/GenBank/DDBJ databases">
        <authorList>
            <person name="Sun Q."/>
            <person name="Kim S."/>
        </authorList>
    </citation>
    <scope>NUCLEOTIDE SEQUENCE</scope>
    <source>
        <strain evidence="2">KCTC 22164</strain>
    </source>
</reference>
<evidence type="ECO:0000313" key="3">
    <source>
        <dbReference type="Proteomes" id="UP000631300"/>
    </source>
</evidence>
<dbReference type="Pfam" id="PF13723">
    <property type="entry name" value="Ketoacyl-synt_2"/>
    <property type="match status" value="1"/>
</dbReference>
<dbReference type="AlphaFoldDB" id="A0A918JJS0"/>
<dbReference type="Gene3D" id="3.40.47.10">
    <property type="match status" value="1"/>
</dbReference>
<keyword evidence="3" id="KW-1185">Reference proteome</keyword>
<sequence>MTDSVKQSKPLQCKVVSTGAWGGYFESYTALQQLFAGGELPEKKQKGPKPAIIPANERRRAPLPVRLAVESSWQAAQKAEVTPDALTCVFVSGFGDTDLTDYMCKVLASDNKELSPTKFHNSVHNAAAGYWTISTDTMRAANSVAGYQESVSLTLFEAMVQCEYEDSPMLVTFYDAPVSEILKPLLPNDEAFAFSLVLYPASSDLPGTLLTANVNSNDTCDWPELACSNDYIQGLYRTNPSARVLCLAESLEQPTGASRALTLPLSAGSTLSLTFS</sequence>
<organism evidence="2 3">
    <name type="scientific">Alteromonas halophila</name>
    <dbReference type="NCBI Taxonomy" id="516698"/>
    <lineage>
        <taxon>Bacteria</taxon>
        <taxon>Pseudomonadati</taxon>
        <taxon>Pseudomonadota</taxon>
        <taxon>Gammaproteobacteria</taxon>
        <taxon>Alteromonadales</taxon>
        <taxon>Alteromonadaceae</taxon>
        <taxon>Alteromonas/Salinimonas group</taxon>
        <taxon>Alteromonas</taxon>
    </lineage>
</organism>
<feature type="domain" description="Beta-ketoacyl synthase-like N-terminal" evidence="1">
    <location>
        <begin position="43"/>
        <end position="203"/>
    </location>
</feature>
<dbReference type="RefSeq" id="WP_189405614.1">
    <property type="nucleotide sequence ID" value="NZ_BMXP01000003.1"/>
</dbReference>